<dbReference type="AlphaFoldDB" id="X1C6Q2"/>
<reference evidence="2" key="1">
    <citation type="journal article" date="2014" name="Front. Microbiol.">
        <title>High frequency of phylogenetically diverse reductive dehalogenase-homologous genes in deep subseafloor sedimentary metagenomes.</title>
        <authorList>
            <person name="Kawai M."/>
            <person name="Futagami T."/>
            <person name="Toyoda A."/>
            <person name="Takaki Y."/>
            <person name="Nishi S."/>
            <person name="Hori S."/>
            <person name="Arai W."/>
            <person name="Tsubouchi T."/>
            <person name="Morono Y."/>
            <person name="Uchiyama I."/>
            <person name="Ito T."/>
            <person name="Fujiyama A."/>
            <person name="Inagaki F."/>
            <person name="Takami H."/>
        </authorList>
    </citation>
    <scope>NUCLEOTIDE SEQUENCE</scope>
    <source>
        <strain evidence="2">Expedition CK06-06</strain>
    </source>
</reference>
<dbReference type="EMBL" id="BART01025621">
    <property type="protein sequence ID" value="GAH03052.1"/>
    <property type="molecule type" value="Genomic_DNA"/>
</dbReference>
<organism evidence="2">
    <name type="scientific">marine sediment metagenome</name>
    <dbReference type="NCBI Taxonomy" id="412755"/>
    <lineage>
        <taxon>unclassified sequences</taxon>
        <taxon>metagenomes</taxon>
        <taxon>ecological metagenomes</taxon>
    </lineage>
</organism>
<protein>
    <submittedName>
        <fullName evidence="2">Uncharacterized protein</fullName>
    </submittedName>
</protein>
<evidence type="ECO:0000313" key="2">
    <source>
        <dbReference type="EMBL" id="GAH03052.1"/>
    </source>
</evidence>
<name>X1C6Q2_9ZZZZ</name>
<feature type="non-terminal residue" evidence="2">
    <location>
        <position position="108"/>
    </location>
</feature>
<keyword evidence="1" id="KW-0812">Transmembrane</keyword>
<sequence>MKLTNNSVLTIVVIIALLSIVPITFFILNPLNASGLGFEGGIITKEGQVIPLDEPTWLTKNAAWDVNSQTVQEGDYVYWRFWLNARAIGIPGQVTNIRFKLSQSIEGE</sequence>
<gene>
    <name evidence="2" type="ORF">S01H4_45947</name>
</gene>
<keyword evidence="1" id="KW-1133">Transmembrane helix</keyword>
<proteinExistence type="predicted"/>
<evidence type="ECO:0000256" key="1">
    <source>
        <dbReference type="SAM" id="Phobius"/>
    </source>
</evidence>
<keyword evidence="1" id="KW-0472">Membrane</keyword>
<comment type="caution">
    <text evidence="2">The sequence shown here is derived from an EMBL/GenBank/DDBJ whole genome shotgun (WGS) entry which is preliminary data.</text>
</comment>
<feature type="transmembrane region" description="Helical" evidence="1">
    <location>
        <begin position="6"/>
        <end position="28"/>
    </location>
</feature>
<accession>X1C6Q2</accession>